<evidence type="ECO:0000256" key="1">
    <source>
        <dbReference type="ARBA" id="ARBA00022801"/>
    </source>
</evidence>
<dbReference type="EMBL" id="NCXO01000046">
    <property type="protein sequence ID" value="OSC31167.1"/>
    <property type="molecule type" value="Genomic_DNA"/>
</dbReference>
<dbReference type="Gene3D" id="3.40.50.1820">
    <property type="entry name" value="alpha/beta hydrolase"/>
    <property type="match status" value="1"/>
</dbReference>
<dbReference type="AlphaFoldDB" id="A0A7I7SHA5"/>
<gene>
    <name evidence="2" type="ORF">B8W67_16600</name>
</gene>
<dbReference type="RefSeq" id="WP_085305094.1">
    <property type="nucleotide sequence ID" value="NZ_AP022594.1"/>
</dbReference>
<organism evidence="2 3">
    <name type="scientific">Mycolicibacillus koreensis</name>
    <dbReference type="NCBI Taxonomy" id="1069220"/>
    <lineage>
        <taxon>Bacteria</taxon>
        <taxon>Bacillati</taxon>
        <taxon>Actinomycetota</taxon>
        <taxon>Actinomycetes</taxon>
        <taxon>Mycobacteriales</taxon>
        <taxon>Mycobacteriaceae</taxon>
        <taxon>Mycolicibacillus</taxon>
    </lineage>
</organism>
<dbReference type="InterPro" id="IPR029058">
    <property type="entry name" value="AB_hydrolase_fold"/>
</dbReference>
<dbReference type="SUPFAM" id="SSF53474">
    <property type="entry name" value="alpha/beta-Hydrolases"/>
    <property type="match status" value="1"/>
</dbReference>
<dbReference type="PANTHER" id="PTHR48081:SF8">
    <property type="entry name" value="ALPHA_BETA HYDROLASE FOLD-3 DOMAIN-CONTAINING PROTEIN-RELATED"/>
    <property type="match status" value="1"/>
</dbReference>
<dbReference type="Proteomes" id="UP000193577">
    <property type="component" value="Unassembled WGS sequence"/>
</dbReference>
<dbReference type="InterPro" id="IPR013094">
    <property type="entry name" value="AB_hydrolase_3"/>
</dbReference>
<comment type="caution">
    <text evidence="2">The sequence shown here is derived from an EMBL/GenBank/DDBJ whole genome shotgun (WGS) entry which is preliminary data.</text>
</comment>
<protein>
    <submittedName>
        <fullName evidence="2">Alpha/beta hydrolase</fullName>
    </submittedName>
</protein>
<proteinExistence type="predicted"/>
<keyword evidence="3" id="KW-1185">Reference proteome</keyword>
<evidence type="ECO:0000313" key="3">
    <source>
        <dbReference type="Proteomes" id="UP000193577"/>
    </source>
</evidence>
<name>A0A7I7SHA5_9MYCO</name>
<reference evidence="2 3" key="1">
    <citation type="submission" date="2017-04" db="EMBL/GenBank/DDBJ databases">
        <title>The new phylogeny of genus Mycobacterium.</title>
        <authorList>
            <person name="Tortoli E."/>
            <person name="Trovato A."/>
            <person name="Cirillo D.M."/>
        </authorList>
    </citation>
    <scope>NUCLEOTIDE SEQUENCE [LARGE SCALE GENOMIC DNA]</scope>
    <source>
        <strain evidence="2 3">KCTC 19819</strain>
    </source>
</reference>
<keyword evidence="1 2" id="KW-0378">Hydrolase</keyword>
<dbReference type="Pfam" id="PF07859">
    <property type="entry name" value="Abhydrolase_3"/>
    <property type="match status" value="1"/>
</dbReference>
<evidence type="ECO:0000313" key="2">
    <source>
        <dbReference type="EMBL" id="OSC31167.1"/>
    </source>
</evidence>
<dbReference type="GO" id="GO:0016787">
    <property type="term" value="F:hydrolase activity"/>
    <property type="evidence" value="ECO:0007669"/>
    <property type="project" value="UniProtKB-KW"/>
</dbReference>
<accession>A0A7I7SHA5</accession>
<sequence>MTATAVHPQLRRLARVVPRRGVGPRTLRPVRALARLVGPPLSRGVTTTTLDDGTRIRLHRPAGVTEPAPALLWLHGGGYVLGTARQDDRLCRRFAEELGAIVAAVDYRLAPEHPYPAALDDAYAGLRWLASLPGVDPTRVAVGGASAGGGLAAALALRAHDRGEHPLVLQLLAYPMLDDRSAASPPDPRYRLWTPASNRFGWSCYLGDADPATAVPARRGPLAGVAPARIGVGTHDLFYAENVTYAERLIAAGVDCHLEVVPGAFHGFDLLAPAKSVSRAFFASQCARLRAAFTVRNRGR</sequence>
<dbReference type="PANTHER" id="PTHR48081">
    <property type="entry name" value="AB HYDROLASE SUPERFAMILY PROTEIN C4A8.06C"/>
    <property type="match status" value="1"/>
</dbReference>
<dbReference type="InterPro" id="IPR050300">
    <property type="entry name" value="GDXG_lipolytic_enzyme"/>
</dbReference>
<dbReference type="OrthoDB" id="3181909at2"/>